<evidence type="ECO:0000259" key="2">
    <source>
        <dbReference type="Pfam" id="PF12705"/>
    </source>
</evidence>
<name>A0A1G2F2Y9_9BACT</name>
<dbReference type="STRING" id="1801726.A3H02_03060"/>
<dbReference type="Pfam" id="PF12705">
    <property type="entry name" value="PDDEXK_1"/>
    <property type="match status" value="1"/>
</dbReference>
<dbReference type="Gene3D" id="3.90.320.10">
    <property type="match status" value="1"/>
</dbReference>
<feature type="coiled-coil region" evidence="1">
    <location>
        <begin position="212"/>
        <end position="239"/>
    </location>
</feature>
<proteinExistence type="predicted"/>
<dbReference type="InterPro" id="IPR011335">
    <property type="entry name" value="Restrct_endonuc-II-like"/>
</dbReference>
<reference evidence="3 4" key="1">
    <citation type="journal article" date="2016" name="Nat. Commun.">
        <title>Thousands of microbial genomes shed light on interconnected biogeochemical processes in an aquifer system.</title>
        <authorList>
            <person name="Anantharaman K."/>
            <person name="Brown C.T."/>
            <person name="Hug L.A."/>
            <person name="Sharon I."/>
            <person name="Castelle C.J."/>
            <person name="Probst A.J."/>
            <person name="Thomas B.C."/>
            <person name="Singh A."/>
            <person name="Wilkins M.J."/>
            <person name="Karaoz U."/>
            <person name="Brodie E.L."/>
            <person name="Williams K.H."/>
            <person name="Hubbard S.S."/>
            <person name="Banfield J.F."/>
        </authorList>
    </citation>
    <scope>NUCLEOTIDE SEQUENCE [LARGE SCALE GENOMIC DNA]</scope>
</reference>
<evidence type="ECO:0000313" key="4">
    <source>
        <dbReference type="Proteomes" id="UP000176787"/>
    </source>
</evidence>
<evidence type="ECO:0000313" key="3">
    <source>
        <dbReference type="EMBL" id="OGZ32122.1"/>
    </source>
</evidence>
<keyword evidence="1" id="KW-0175">Coiled coil</keyword>
<dbReference type="SUPFAM" id="SSF52980">
    <property type="entry name" value="Restriction endonuclease-like"/>
    <property type="match status" value="1"/>
</dbReference>
<protein>
    <recommendedName>
        <fullName evidence="2">PD-(D/E)XK endonuclease-like domain-containing protein</fullName>
    </recommendedName>
</protein>
<dbReference type="InterPro" id="IPR038726">
    <property type="entry name" value="PDDEXK_AddAB-type"/>
</dbReference>
<dbReference type="EMBL" id="MHMS01000014">
    <property type="protein sequence ID" value="OGZ32122.1"/>
    <property type="molecule type" value="Genomic_DNA"/>
</dbReference>
<evidence type="ECO:0000256" key="1">
    <source>
        <dbReference type="SAM" id="Coils"/>
    </source>
</evidence>
<accession>A0A1G2F2Y9</accession>
<organism evidence="3 4">
    <name type="scientific">Candidatus Niyogibacteria bacterium RIFCSPLOWO2_12_FULL_41_13</name>
    <dbReference type="NCBI Taxonomy" id="1801726"/>
    <lineage>
        <taxon>Bacteria</taxon>
        <taxon>Candidatus Niyogiibacteriota</taxon>
    </lineage>
</organism>
<feature type="domain" description="PD-(D/E)XK endonuclease-like" evidence="2">
    <location>
        <begin position="14"/>
        <end position="260"/>
    </location>
</feature>
<comment type="caution">
    <text evidence="3">The sequence shown here is derived from an EMBL/GenBank/DDBJ whole genome shotgun (WGS) entry which is preliminary data.</text>
</comment>
<sequence length="399" mass="46867">MISADLKDKINHMRVSYSALNDYKTCPLKFKYKNIDKIGEPENAERVFGNLVHDAAEFMFSPNPLYPTLDEIINRFNKNFDEKKSKNGEIKLDDGLREEGIRIIKNFYKKNPPWNYNVLDLESRFEVAIEDNSLNEPCVLTGVIDRFDKLDENTYEIIDYKTGKKLPSQDDIDRDLQMSIYNLGLIKRWPHLKEKKIKLSFYYLKHGEKITTSRAEKDLEETKNKIVNLIKDIKQKERENNFPATPTILCNWCGYQNICPMWRHLYKKEETPNEAEIQQIIGEYLSIKSGETKSKLRIEELKQKIHEFMDSQKIDRIFGESGYITRTIKSTPVYDPEKLRQILEPLGKWSELLEFDDSKLSEIMEFLPPQTKEDINKAIVKTKETKTLTASNKKSIRET</sequence>
<gene>
    <name evidence="3" type="ORF">A3H02_03060</name>
</gene>
<dbReference type="Proteomes" id="UP000176787">
    <property type="component" value="Unassembled WGS sequence"/>
</dbReference>
<dbReference type="AlphaFoldDB" id="A0A1G2F2Y9"/>
<dbReference type="InterPro" id="IPR011604">
    <property type="entry name" value="PDDEXK-like_dom_sf"/>
</dbReference>